<sequence>MLAPLKTLEEKLSVLIAHTNALRHDNQNLRQENAQLRAQNKQLAERMSAAQSHIDHVIAQIESQHTS</sequence>
<dbReference type="Gene3D" id="1.20.5.340">
    <property type="match status" value="1"/>
</dbReference>
<evidence type="ECO:0000313" key="3">
    <source>
        <dbReference type="Proteomes" id="UP000614287"/>
    </source>
</evidence>
<evidence type="ECO:0000313" key="2">
    <source>
        <dbReference type="EMBL" id="GHA70994.1"/>
    </source>
</evidence>
<dbReference type="AlphaFoldDB" id="A0A8J3CKW6"/>
<accession>A0A8J3CKW6</accession>
<protein>
    <recommendedName>
        <fullName evidence="4">TIGR02449 family protein</fullName>
    </recommendedName>
</protein>
<comment type="caution">
    <text evidence="2">The sequence shown here is derived from an EMBL/GenBank/DDBJ whole genome shotgun (WGS) entry which is preliminary data.</text>
</comment>
<reference evidence="2" key="2">
    <citation type="submission" date="2020-09" db="EMBL/GenBank/DDBJ databases">
        <authorList>
            <person name="Sun Q."/>
            <person name="Kim S."/>
        </authorList>
    </citation>
    <scope>NUCLEOTIDE SEQUENCE</scope>
    <source>
        <strain evidence="2">KCTC 32501</strain>
    </source>
</reference>
<evidence type="ECO:0008006" key="4">
    <source>
        <dbReference type="Google" id="ProtNLM"/>
    </source>
</evidence>
<gene>
    <name evidence="2" type="ORF">GCM10009007_09810</name>
</gene>
<reference evidence="2" key="1">
    <citation type="journal article" date="2014" name="Int. J. Syst. Evol. Microbiol.">
        <title>Complete genome sequence of Corynebacterium casei LMG S-19264T (=DSM 44701T), isolated from a smear-ripened cheese.</title>
        <authorList>
            <consortium name="US DOE Joint Genome Institute (JGI-PGF)"/>
            <person name="Walter F."/>
            <person name="Albersmeier A."/>
            <person name="Kalinowski J."/>
            <person name="Ruckert C."/>
        </authorList>
    </citation>
    <scope>NUCLEOTIDE SEQUENCE</scope>
    <source>
        <strain evidence="2">KCTC 32501</strain>
    </source>
</reference>
<dbReference type="RefSeq" id="WP_189492461.1">
    <property type="nucleotide sequence ID" value="NZ_BMZG01000004.1"/>
</dbReference>
<organism evidence="2 3">
    <name type="scientific">Formosimonas limnophila</name>
    <dbReference type="NCBI Taxonomy" id="1384487"/>
    <lineage>
        <taxon>Bacteria</taxon>
        <taxon>Pseudomonadati</taxon>
        <taxon>Pseudomonadota</taxon>
        <taxon>Betaproteobacteria</taxon>
        <taxon>Burkholderiales</taxon>
        <taxon>Burkholderiaceae</taxon>
        <taxon>Formosimonas</taxon>
    </lineage>
</organism>
<feature type="coiled-coil region" evidence="1">
    <location>
        <begin position="19"/>
        <end position="53"/>
    </location>
</feature>
<keyword evidence="3" id="KW-1185">Reference proteome</keyword>
<dbReference type="EMBL" id="BMZG01000004">
    <property type="protein sequence ID" value="GHA70994.1"/>
    <property type="molecule type" value="Genomic_DNA"/>
</dbReference>
<evidence type="ECO:0000256" key="1">
    <source>
        <dbReference type="SAM" id="Coils"/>
    </source>
</evidence>
<dbReference type="Proteomes" id="UP000614287">
    <property type="component" value="Unassembled WGS sequence"/>
</dbReference>
<proteinExistence type="predicted"/>
<keyword evidence="1" id="KW-0175">Coiled coil</keyword>
<name>A0A8J3CKW6_9BURK</name>